<feature type="domain" description="Ribonucleotide reductase class II vitamin B12-dependent N-terminal" evidence="15">
    <location>
        <begin position="117"/>
        <end position="213"/>
    </location>
</feature>
<dbReference type="InterPro" id="IPR013678">
    <property type="entry name" value="RNR_2_N"/>
</dbReference>
<dbReference type="NCBIfam" id="NF005122">
    <property type="entry name" value="PRK06556.1"/>
    <property type="match status" value="1"/>
</dbReference>
<comment type="function">
    <text evidence="11 13">Catalyzes the reduction of ribonucleotides to deoxyribonucleotides. May function to provide a pool of deoxyribonucleotide precursors for DNA repair during oxygen limitation and/or for immediate growth after restoration of oxygen.</text>
</comment>
<protein>
    <recommendedName>
        <fullName evidence="4 13">Vitamin B12-dependent ribonucleotide reductase</fullName>
        <ecNumber evidence="3 13">1.17.4.1</ecNumber>
    </recommendedName>
</protein>
<dbReference type="PRINTS" id="PR01183">
    <property type="entry name" value="RIBORDTASEM1"/>
</dbReference>
<keyword evidence="6 13" id="KW-0237">DNA synthesis</keyword>
<comment type="caution">
    <text evidence="16">The sequence shown here is derived from an EMBL/GenBank/DDBJ whole genome shotgun (WGS) entry which is preliminary data.</text>
</comment>
<evidence type="ECO:0000256" key="4">
    <source>
        <dbReference type="ARBA" id="ARBA00014409"/>
    </source>
</evidence>
<evidence type="ECO:0000256" key="1">
    <source>
        <dbReference type="ARBA" id="ARBA00001922"/>
    </source>
</evidence>
<sequence>MRKLKGVNYSAKKNYSVSEIGAYDPVRHISAGEAYSLVKDQEDVNLPLNKLQKAIEKNKIKIYEFKGKKYLDRLDIGRIYHQSPEKKEGLTIERYFSKEGENPFDSVGEYHILELSIKDWNTGKIVFNMPDAYFPKSWDNQVANQIVAQKYFFKPYNKEWKQKMKEIIGVDHENSPVHLINRVTNFIVDEGAKIGYFKTEKDKEIFRDELKWLQINRMFAFNSPVQFNAGIYNKYGISGSTGINYWRDSETGKVASVGKGGCYFKPQSHACFIKGPMDDLESIVQHTVNEAAIFSNGSGIGQDIGVLREEGAPLSGGGKASGPLSFLKIYDDHAGTIKSGGKSRRAARMTTMRYDHPDVIKFIRGKVREDKKAFDLMKLGYSTGMEGEAVTTVTYQNTNISVRIENDFFEKVENGGRVQLKSVVDGSVVGEMEAKKMLQEIAFGSWRIGDPAIQYDTKIQEMHPCKNSGKQLSTNPCSEYLFLNDTSCNLASHNLLEYADKKGNLNIKEFQKAVKLTAIACDILNDASSYPVKDIAQISPEFRTIGIGYCNLGSLLMRKGLAYDSEEGRDFTGAITALMTGTAYETSIEMSEKLEPFTHFEFNKKPFIEVMEKHKKNLDDLLWENVKDDKLKESAYSSWKNVVNLGKIYGFRNAQTTVLAPTGTIAFLMQADTTGIEPAISLKITKNLAGGGNVTLVNQEVPNALKNLNYKNSEIEEIKKFVLEKNKVVSAPYLKPEHYKIFDTAFGDGKGKGTISLEGHVKMLGAAQPFISGAISKTCNLPEHATVKDIYDSYLFGSKIGLKALAVFRNNSKPTAALSFGERGFKELKRGEVEEPLGEREGPQIEVKIGQMPLHMLIGEYLDGRPAQITFLSYKAGSTLKALLETHGIAASKALKRGVHLEDVVSGWIGQKFEPDGFVTIENPQGSHPHIKQALSPLDFAGKWLKLNYLGDKSAATEPEKVDITKLRGFKNGAFRTYEREKIDSWDVEQVLNDPEYGGFTEFKSSDFSKKTNEKTNGELKNSRGVICAECGNSMRQTSPNCYSCSNCGGKIGGCGI</sequence>
<comment type="cofactor">
    <cofactor evidence="1 13">
        <name>adenosylcob(III)alamin</name>
        <dbReference type="ChEBI" id="CHEBI:18408"/>
    </cofactor>
</comment>
<dbReference type="InterPro" id="IPR050862">
    <property type="entry name" value="RdRp_reductase_class-2"/>
</dbReference>
<dbReference type="EC" id="1.17.4.1" evidence="3 13"/>
<evidence type="ECO:0000256" key="2">
    <source>
        <dbReference type="ARBA" id="ARBA00007405"/>
    </source>
</evidence>
<evidence type="ECO:0000256" key="5">
    <source>
        <dbReference type="ARBA" id="ARBA00022628"/>
    </source>
</evidence>
<gene>
    <name evidence="16" type="ORF">A2995_02090</name>
</gene>
<proteinExistence type="inferred from homology"/>
<accession>A0A1F6X0F1</accession>
<dbReference type="Pfam" id="PF02867">
    <property type="entry name" value="Ribonuc_red_lgC"/>
    <property type="match status" value="1"/>
</dbReference>
<evidence type="ECO:0000259" key="15">
    <source>
        <dbReference type="Pfam" id="PF08471"/>
    </source>
</evidence>
<dbReference type="CDD" id="cd02888">
    <property type="entry name" value="RNR_II_dimer"/>
    <property type="match status" value="1"/>
</dbReference>
<keyword evidence="10 13" id="KW-0170">Cobalt</keyword>
<evidence type="ECO:0000256" key="10">
    <source>
        <dbReference type="ARBA" id="ARBA00023285"/>
    </source>
</evidence>
<evidence type="ECO:0000256" key="12">
    <source>
        <dbReference type="ARBA" id="ARBA00047754"/>
    </source>
</evidence>
<dbReference type="Gene3D" id="3.20.70.20">
    <property type="match status" value="1"/>
</dbReference>
<dbReference type="Pfam" id="PF08471">
    <property type="entry name" value="Ribonuc_red_2_N"/>
    <property type="match status" value="1"/>
</dbReference>
<evidence type="ECO:0000256" key="11">
    <source>
        <dbReference type="ARBA" id="ARBA00025437"/>
    </source>
</evidence>
<dbReference type="InterPro" id="IPR013344">
    <property type="entry name" value="RNR_NrdJ/NrdZ"/>
</dbReference>
<keyword evidence="9" id="KW-1015">Disulfide bond</keyword>
<dbReference type="GO" id="GO:0004748">
    <property type="term" value="F:ribonucleoside-diphosphate reductase activity, thioredoxin disulfide as acceptor"/>
    <property type="evidence" value="ECO:0007669"/>
    <property type="project" value="UniProtKB-EC"/>
</dbReference>
<evidence type="ECO:0000313" key="17">
    <source>
        <dbReference type="Proteomes" id="UP000185809"/>
    </source>
</evidence>
<dbReference type="NCBIfam" id="TIGR02504">
    <property type="entry name" value="NrdJ_Z"/>
    <property type="match status" value="1"/>
</dbReference>
<reference evidence="16 17" key="1">
    <citation type="journal article" date="2016" name="Nat. Commun.">
        <title>Thousands of microbial genomes shed light on interconnected biogeochemical processes in an aquifer system.</title>
        <authorList>
            <person name="Anantharaman K."/>
            <person name="Brown C.T."/>
            <person name="Hug L.A."/>
            <person name="Sharon I."/>
            <person name="Castelle C.J."/>
            <person name="Probst A.J."/>
            <person name="Thomas B.C."/>
            <person name="Singh A."/>
            <person name="Wilkins M.J."/>
            <person name="Karaoz U."/>
            <person name="Brodie E.L."/>
            <person name="Williams K.H."/>
            <person name="Hubbard S.S."/>
            <person name="Banfield J.F."/>
        </authorList>
    </citation>
    <scope>NUCLEOTIDE SEQUENCE [LARGE SCALE GENOMIC DNA]</scope>
</reference>
<comment type="similarity">
    <text evidence="2 13">Belongs to the ribonucleoside diphosphate reductase class-2 family.</text>
</comment>
<name>A0A1F6X0F1_9BACT</name>
<organism evidence="16 17">
    <name type="scientific">Candidatus Nomurabacteria bacterium RIFCSPLOWO2_01_FULL_33_24</name>
    <dbReference type="NCBI Taxonomy" id="1801765"/>
    <lineage>
        <taxon>Bacteria</taxon>
        <taxon>Candidatus Nomuraibacteriota</taxon>
    </lineage>
</organism>
<evidence type="ECO:0000256" key="13">
    <source>
        <dbReference type="RuleBase" id="RU364064"/>
    </source>
</evidence>
<evidence type="ECO:0000256" key="3">
    <source>
        <dbReference type="ARBA" id="ARBA00012274"/>
    </source>
</evidence>
<evidence type="ECO:0000256" key="9">
    <source>
        <dbReference type="ARBA" id="ARBA00023157"/>
    </source>
</evidence>
<dbReference type="Proteomes" id="UP000185809">
    <property type="component" value="Unassembled WGS sequence"/>
</dbReference>
<comment type="catalytic activity">
    <reaction evidence="12 13">
        <text>a 2'-deoxyribonucleoside 5'-diphosphate + [thioredoxin]-disulfide + H2O = a ribonucleoside 5'-diphosphate + [thioredoxin]-dithiol</text>
        <dbReference type="Rhea" id="RHEA:23252"/>
        <dbReference type="Rhea" id="RHEA-COMP:10698"/>
        <dbReference type="Rhea" id="RHEA-COMP:10700"/>
        <dbReference type="ChEBI" id="CHEBI:15377"/>
        <dbReference type="ChEBI" id="CHEBI:29950"/>
        <dbReference type="ChEBI" id="CHEBI:50058"/>
        <dbReference type="ChEBI" id="CHEBI:57930"/>
        <dbReference type="ChEBI" id="CHEBI:73316"/>
        <dbReference type="EC" id="1.17.4.1"/>
    </reaction>
</comment>
<dbReference type="GO" id="GO:0031419">
    <property type="term" value="F:cobalamin binding"/>
    <property type="evidence" value="ECO:0007669"/>
    <property type="project" value="UniProtKB-KW"/>
</dbReference>
<keyword evidence="5 13" id="KW-0846">Cobalamin</keyword>
<dbReference type="SUPFAM" id="SSF51998">
    <property type="entry name" value="PFL-like glycyl radical enzymes"/>
    <property type="match status" value="1"/>
</dbReference>
<dbReference type="EMBL" id="MFUP01000011">
    <property type="protein sequence ID" value="OGI87618.1"/>
    <property type="molecule type" value="Genomic_DNA"/>
</dbReference>
<dbReference type="InterPro" id="IPR000788">
    <property type="entry name" value="RNR_lg_C"/>
</dbReference>
<dbReference type="GO" id="GO:0000166">
    <property type="term" value="F:nucleotide binding"/>
    <property type="evidence" value="ECO:0007669"/>
    <property type="project" value="UniProtKB-KW"/>
</dbReference>
<dbReference type="GO" id="GO:0071897">
    <property type="term" value="P:DNA biosynthetic process"/>
    <property type="evidence" value="ECO:0007669"/>
    <property type="project" value="UniProtKB-KW"/>
</dbReference>
<keyword evidence="8 13" id="KW-0560">Oxidoreductase</keyword>
<dbReference type="PANTHER" id="PTHR43371:SF1">
    <property type="entry name" value="RIBONUCLEOSIDE-DIPHOSPHATE REDUCTASE"/>
    <property type="match status" value="1"/>
</dbReference>
<evidence type="ECO:0000256" key="8">
    <source>
        <dbReference type="ARBA" id="ARBA00023002"/>
    </source>
</evidence>
<evidence type="ECO:0000256" key="7">
    <source>
        <dbReference type="ARBA" id="ARBA00022741"/>
    </source>
</evidence>
<dbReference type="PANTHER" id="PTHR43371">
    <property type="entry name" value="VITAMIN B12-DEPENDENT RIBONUCLEOTIDE REDUCTASE"/>
    <property type="match status" value="1"/>
</dbReference>
<dbReference type="AlphaFoldDB" id="A0A1F6X0F1"/>
<evidence type="ECO:0000256" key="6">
    <source>
        <dbReference type="ARBA" id="ARBA00022634"/>
    </source>
</evidence>
<dbReference type="GO" id="GO:0050897">
    <property type="term" value="F:cobalt ion binding"/>
    <property type="evidence" value="ECO:0007669"/>
    <property type="project" value="InterPro"/>
</dbReference>
<keyword evidence="7 13" id="KW-0547">Nucleotide-binding</keyword>
<evidence type="ECO:0000313" key="16">
    <source>
        <dbReference type="EMBL" id="OGI87618.1"/>
    </source>
</evidence>
<feature type="domain" description="Ribonucleotide reductase large subunit C-terminal" evidence="14">
    <location>
        <begin position="270"/>
        <end position="807"/>
    </location>
</feature>
<evidence type="ECO:0000259" key="14">
    <source>
        <dbReference type="Pfam" id="PF02867"/>
    </source>
</evidence>